<evidence type="ECO:0000256" key="11">
    <source>
        <dbReference type="SAM" id="Phobius"/>
    </source>
</evidence>
<dbReference type="EMBL" id="CAXKWB010003002">
    <property type="protein sequence ID" value="CAL4068165.1"/>
    <property type="molecule type" value="Genomic_DNA"/>
</dbReference>
<proteinExistence type="inferred from homology"/>
<keyword evidence="8" id="KW-0675">Receptor</keyword>
<evidence type="ECO:0000256" key="7">
    <source>
        <dbReference type="ARBA" id="ARBA00023136"/>
    </source>
</evidence>
<keyword evidence="5 11" id="KW-1133">Transmembrane helix</keyword>
<evidence type="ECO:0000313" key="15">
    <source>
        <dbReference type="Proteomes" id="UP001497623"/>
    </source>
</evidence>
<evidence type="ECO:0000259" key="13">
    <source>
        <dbReference type="PROSITE" id="PS50262"/>
    </source>
</evidence>
<feature type="non-terminal residue" evidence="14">
    <location>
        <position position="511"/>
    </location>
</feature>
<comment type="similarity">
    <text evidence="2">Belongs to the G-protein coupled receptor 1 family.</text>
</comment>
<keyword evidence="7 11" id="KW-0472">Membrane</keyword>
<gene>
    <name evidence="14" type="ORF">MNOR_LOCUS7010</name>
</gene>
<keyword evidence="6" id="KW-0297">G-protein coupled receptor</keyword>
<evidence type="ECO:0000256" key="3">
    <source>
        <dbReference type="ARBA" id="ARBA00022475"/>
    </source>
</evidence>
<keyword evidence="12" id="KW-0732">Signal</keyword>
<dbReference type="Gene3D" id="1.20.1070.10">
    <property type="entry name" value="Rhodopsin 7-helix transmembrane proteins"/>
    <property type="match status" value="1"/>
</dbReference>
<keyword evidence="4 11" id="KW-0812">Transmembrane</keyword>
<comment type="subcellular location">
    <subcellularLocation>
        <location evidence="1">Cell membrane</location>
        <topology evidence="1">Multi-pass membrane protein</topology>
    </subcellularLocation>
</comment>
<feature type="transmembrane region" description="Helical" evidence="11">
    <location>
        <begin position="104"/>
        <end position="130"/>
    </location>
</feature>
<dbReference type="InterPro" id="IPR000276">
    <property type="entry name" value="GPCR_Rhodpsn"/>
</dbReference>
<sequence length="511" mass="58846">MCCSGSCLYVWFSLSLALKSYQKNCFCKSGKFPKKIPESLFFIRFPTFFNQIPDSFKTFKMSKTMPDQSQPKHFFIRDPRVSKGDVIIFYLLRDYLEKISRRRFLHFCLIFEILVDVLCIFIVIFTLLLVDNHYLFFIIEYNIARPIMKVKKLRIRNVISCIGHLYLGCLPSLGMSRDQWCGVCALARAVSMSYSVLLLFSAVVCPYGVVVTLYSILLILALKIQKSRYGGSFSASANRVTTHRLSVISKKSTKSTISSKSRNTVKKFKDSERKKDDFYVASTDEWGDKPRSNTADTQTTFVSSDTQHNDEDTEQEDNKYNETDQMIKEEEHTLETATNGNITTDEAPPIYKQLQALVCKEDENLEYESQELSKCYGEPITEGRSDRISEAVTPSWKNWNPSIYINRFVTETRDKVLFLKRCRAVKTVFLIIGSFTVTYVPFVVGSLVYSLQDDLEKDQCLLHALNTLLYAAIVANSLANPLIYAYGYKEFRIKAKRFKGIFARERKENIC</sequence>
<accession>A0AAV2Q0H3</accession>
<evidence type="ECO:0000256" key="2">
    <source>
        <dbReference type="ARBA" id="ARBA00010663"/>
    </source>
</evidence>
<feature type="domain" description="G-protein coupled receptors family 1 profile" evidence="13">
    <location>
        <begin position="423"/>
        <end position="484"/>
    </location>
</feature>
<evidence type="ECO:0000256" key="10">
    <source>
        <dbReference type="SAM" id="MobiDB-lite"/>
    </source>
</evidence>
<dbReference type="InterPro" id="IPR017452">
    <property type="entry name" value="GPCR_Rhodpsn_7TM"/>
</dbReference>
<evidence type="ECO:0000256" key="4">
    <source>
        <dbReference type="ARBA" id="ARBA00022692"/>
    </source>
</evidence>
<dbReference type="GO" id="GO:0005886">
    <property type="term" value="C:plasma membrane"/>
    <property type="evidence" value="ECO:0007669"/>
    <property type="project" value="UniProtKB-SubCell"/>
</dbReference>
<dbReference type="SUPFAM" id="SSF81321">
    <property type="entry name" value="Family A G protein-coupled receptor-like"/>
    <property type="match status" value="1"/>
</dbReference>
<feature type="compositionally biased region" description="Polar residues" evidence="10">
    <location>
        <begin position="292"/>
        <end position="306"/>
    </location>
</feature>
<evidence type="ECO:0000256" key="1">
    <source>
        <dbReference type="ARBA" id="ARBA00004651"/>
    </source>
</evidence>
<dbReference type="Proteomes" id="UP001497623">
    <property type="component" value="Unassembled WGS sequence"/>
</dbReference>
<evidence type="ECO:0000256" key="9">
    <source>
        <dbReference type="ARBA" id="ARBA00023224"/>
    </source>
</evidence>
<keyword evidence="15" id="KW-1185">Reference proteome</keyword>
<organism evidence="14 15">
    <name type="scientific">Meganyctiphanes norvegica</name>
    <name type="common">Northern krill</name>
    <name type="synonym">Thysanopoda norvegica</name>
    <dbReference type="NCBI Taxonomy" id="48144"/>
    <lineage>
        <taxon>Eukaryota</taxon>
        <taxon>Metazoa</taxon>
        <taxon>Ecdysozoa</taxon>
        <taxon>Arthropoda</taxon>
        <taxon>Crustacea</taxon>
        <taxon>Multicrustacea</taxon>
        <taxon>Malacostraca</taxon>
        <taxon>Eumalacostraca</taxon>
        <taxon>Eucarida</taxon>
        <taxon>Euphausiacea</taxon>
        <taxon>Euphausiidae</taxon>
        <taxon>Meganyctiphanes</taxon>
    </lineage>
</organism>
<feature type="signal peptide" evidence="12">
    <location>
        <begin position="1"/>
        <end position="17"/>
    </location>
</feature>
<evidence type="ECO:0000313" key="14">
    <source>
        <dbReference type="EMBL" id="CAL4068165.1"/>
    </source>
</evidence>
<dbReference type="PRINTS" id="PR00237">
    <property type="entry name" value="GPCRRHODOPSN"/>
</dbReference>
<keyword evidence="9" id="KW-0807">Transducer</keyword>
<feature type="transmembrane region" description="Helical" evidence="11">
    <location>
        <begin position="428"/>
        <end position="448"/>
    </location>
</feature>
<dbReference type="GO" id="GO:0004930">
    <property type="term" value="F:G protein-coupled receptor activity"/>
    <property type="evidence" value="ECO:0007669"/>
    <property type="project" value="UniProtKB-KW"/>
</dbReference>
<feature type="transmembrane region" description="Helical" evidence="11">
    <location>
        <begin position="194"/>
        <end position="222"/>
    </location>
</feature>
<evidence type="ECO:0000256" key="6">
    <source>
        <dbReference type="ARBA" id="ARBA00023040"/>
    </source>
</evidence>
<name>A0AAV2Q0H3_MEGNR</name>
<dbReference type="AlphaFoldDB" id="A0AAV2Q0H3"/>
<keyword evidence="3" id="KW-1003">Cell membrane</keyword>
<protein>
    <recommendedName>
        <fullName evidence="13">G-protein coupled receptors family 1 profile domain-containing protein</fullName>
    </recommendedName>
</protein>
<reference evidence="14 15" key="1">
    <citation type="submission" date="2024-05" db="EMBL/GenBank/DDBJ databases">
        <authorList>
            <person name="Wallberg A."/>
        </authorList>
    </citation>
    <scope>NUCLEOTIDE SEQUENCE [LARGE SCALE GENOMIC DNA]</scope>
</reference>
<feature type="region of interest" description="Disordered" evidence="10">
    <location>
        <begin position="286"/>
        <end position="318"/>
    </location>
</feature>
<evidence type="ECO:0000256" key="8">
    <source>
        <dbReference type="ARBA" id="ARBA00023170"/>
    </source>
</evidence>
<feature type="transmembrane region" description="Helical" evidence="11">
    <location>
        <begin position="468"/>
        <end position="487"/>
    </location>
</feature>
<dbReference type="PANTHER" id="PTHR24248">
    <property type="entry name" value="ADRENERGIC RECEPTOR-RELATED G-PROTEIN COUPLED RECEPTOR"/>
    <property type="match status" value="1"/>
</dbReference>
<comment type="caution">
    <text evidence="14">The sequence shown here is derived from an EMBL/GenBank/DDBJ whole genome shotgun (WGS) entry which is preliminary data.</text>
</comment>
<evidence type="ECO:0000256" key="5">
    <source>
        <dbReference type="ARBA" id="ARBA00022989"/>
    </source>
</evidence>
<evidence type="ECO:0000256" key="12">
    <source>
        <dbReference type="SAM" id="SignalP"/>
    </source>
</evidence>
<dbReference type="PROSITE" id="PS50262">
    <property type="entry name" value="G_PROTEIN_RECEP_F1_2"/>
    <property type="match status" value="1"/>
</dbReference>
<dbReference type="Pfam" id="PF00001">
    <property type="entry name" value="7tm_1"/>
    <property type="match status" value="1"/>
</dbReference>
<feature type="chain" id="PRO_5043629241" description="G-protein coupled receptors family 1 profile domain-containing protein" evidence="12">
    <location>
        <begin position="18"/>
        <end position="511"/>
    </location>
</feature>